<sequence length="299" mass="32998">MEYVIGIDSGGSHIVIQAINLKGKELFEFTSVGCGNILIDYSATLEQIKKLIFKVDGNLSLSFCKVIVIGIAGLSNSKCASKFKEEIFNCFHLPVVLMTDVSLGMWNVLRGEDGILAIAGTGSAVFAKSRNKIDRVGGWGYLIGDEGSGYDIARRTVKFITSSVDHHSKNDFTNLFLQKSGFNEVSDLISWIYSNDRDQIATLAKVTAEIAPTNSQALTIISNAANDLAKQVIILLKRNPKNLLIGESGGVLTTNTIYRKKFEIVIKSFSPKMKFVISSKNNSYGSYFWYKYNKENIES</sequence>
<evidence type="ECO:0000259" key="1">
    <source>
        <dbReference type="Pfam" id="PF01869"/>
    </source>
</evidence>
<gene>
    <name evidence="2" type="ORF">DK873_08125</name>
</gene>
<dbReference type="Proteomes" id="UP000247698">
    <property type="component" value="Unassembled WGS sequence"/>
</dbReference>
<accession>A0ABX5N1T7</accession>
<dbReference type="PANTHER" id="PTHR43190">
    <property type="entry name" value="N-ACETYL-D-GLUCOSAMINE KINASE"/>
    <property type="match status" value="1"/>
</dbReference>
<dbReference type="InterPro" id="IPR043129">
    <property type="entry name" value="ATPase_NBD"/>
</dbReference>
<evidence type="ECO:0000313" key="3">
    <source>
        <dbReference type="Proteomes" id="UP000247698"/>
    </source>
</evidence>
<dbReference type="Gene3D" id="3.30.420.40">
    <property type="match status" value="2"/>
</dbReference>
<dbReference type="InterPro" id="IPR052519">
    <property type="entry name" value="Euk-type_GlcNAc_Kinase"/>
</dbReference>
<dbReference type="SUPFAM" id="SSF53067">
    <property type="entry name" value="Actin-like ATPase domain"/>
    <property type="match status" value="2"/>
</dbReference>
<dbReference type="CDD" id="cd24007">
    <property type="entry name" value="ASKHA_NBD_eukNAGK-like"/>
    <property type="match status" value="1"/>
</dbReference>
<dbReference type="Pfam" id="PF01869">
    <property type="entry name" value="BcrAD_BadFG"/>
    <property type="match status" value="1"/>
</dbReference>
<protein>
    <recommendedName>
        <fullName evidence="1">ATPase BadF/BadG/BcrA/BcrD type domain-containing protein</fullName>
    </recommendedName>
</protein>
<name>A0ABX5N1T7_9LACO</name>
<feature type="domain" description="ATPase BadF/BadG/BcrA/BcrD type" evidence="1">
    <location>
        <begin position="5"/>
        <end position="255"/>
    </location>
</feature>
<proteinExistence type="predicted"/>
<dbReference type="InterPro" id="IPR002731">
    <property type="entry name" value="ATPase_BadF"/>
</dbReference>
<reference evidence="2 3" key="1">
    <citation type="submission" date="2018-05" db="EMBL/GenBank/DDBJ databases">
        <title>Reference genomes for bee gut microbiota database.</title>
        <authorList>
            <person name="Ellegaard K.M."/>
        </authorList>
    </citation>
    <scope>NUCLEOTIDE SEQUENCE [LARGE SCALE GENOMIC DNA]</scope>
    <source>
        <strain evidence="2 3">ESL0184</strain>
    </source>
</reference>
<keyword evidence="3" id="KW-1185">Reference proteome</keyword>
<dbReference type="PANTHER" id="PTHR43190:SF3">
    <property type="entry name" value="N-ACETYL-D-GLUCOSAMINE KINASE"/>
    <property type="match status" value="1"/>
</dbReference>
<dbReference type="RefSeq" id="WP_110446504.1">
    <property type="nucleotide sequence ID" value="NZ_QGLG01000002.1"/>
</dbReference>
<organism evidence="2 3">
    <name type="scientific">Lactobacillus melliventris</name>
    <dbReference type="NCBI Taxonomy" id="1218507"/>
    <lineage>
        <taxon>Bacteria</taxon>
        <taxon>Bacillati</taxon>
        <taxon>Bacillota</taxon>
        <taxon>Bacilli</taxon>
        <taxon>Lactobacillales</taxon>
        <taxon>Lactobacillaceae</taxon>
        <taxon>Lactobacillus</taxon>
    </lineage>
</organism>
<evidence type="ECO:0000313" key="2">
    <source>
        <dbReference type="EMBL" id="PXY85090.1"/>
    </source>
</evidence>
<comment type="caution">
    <text evidence="2">The sequence shown here is derived from an EMBL/GenBank/DDBJ whole genome shotgun (WGS) entry which is preliminary data.</text>
</comment>
<dbReference type="EMBL" id="QGLG01000002">
    <property type="protein sequence ID" value="PXY85090.1"/>
    <property type="molecule type" value="Genomic_DNA"/>
</dbReference>